<reference evidence="2 3" key="1">
    <citation type="submission" date="2023-04" db="EMBL/GenBank/DDBJ databases">
        <title>Jannaschia ovalis sp. nov., a marine bacterium isolated from sea tidal flat.</title>
        <authorList>
            <person name="Kwon D.Y."/>
            <person name="Kim J.-J."/>
        </authorList>
    </citation>
    <scope>NUCLEOTIDE SEQUENCE [LARGE SCALE GENOMIC DNA]</scope>
    <source>
        <strain evidence="2 3">GRR-S6-38</strain>
    </source>
</reference>
<dbReference type="EC" id="4.1.2.25" evidence="2"/>
<gene>
    <name evidence="2" type="ORF">P8627_02145</name>
</gene>
<evidence type="ECO:0000313" key="3">
    <source>
        <dbReference type="Proteomes" id="UP001243420"/>
    </source>
</evidence>
<accession>A0ABY8LG34</accession>
<dbReference type="EMBL" id="CP122537">
    <property type="protein sequence ID" value="WGH79085.1"/>
    <property type="molecule type" value="Genomic_DNA"/>
</dbReference>
<dbReference type="Gene3D" id="3.30.1130.10">
    <property type="match status" value="1"/>
</dbReference>
<dbReference type="RefSeq" id="WP_279965854.1">
    <property type="nucleotide sequence ID" value="NZ_CP122537.1"/>
</dbReference>
<dbReference type="SMART" id="SM00905">
    <property type="entry name" value="FolB"/>
    <property type="match status" value="1"/>
</dbReference>
<evidence type="ECO:0000259" key="1">
    <source>
        <dbReference type="SMART" id="SM00905"/>
    </source>
</evidence>
<keyword evidence="2" id="KW-0456">Lyase</keyword>
<dbReference type="GO" id="GO:0004150">
    <property type="term" value="F:dihydroneopterin aldolase activity"/>
    <property type="evidence" value="ECO:0007669"/>
    <property type="project" value="UniProtKB-EC"/>
</dbReference>
<name>A0ABY8LG34_9RHOB</name>
<dbReference type="Proteomes" id="UP001243420">
    <property type="component" value="Chromosome"/>
</dbReference>
<dbReference type="Pfam" id="PF02152">
    <property type="entry name" value="FolB"/>
    <property type="match status" value="1"/>
</dbReference>
<feature type="domain" description="Dihydroneopterin aldolase/epimerase" evidence="1">
    <location>
        <begin position="38"/>
        <end position="147"/>
    </location>
</feature>
<dbReference type="InterPro" id="IPR006157">
    <property type="entry name" value="FolB_dom"/>
</dbReference>
<organism evidence="2 3">
    <name type="scientific">Jannaschia ovalis</name>
    <dbReference type="NCBI Taxonomy" id="3038773"/>
    <lineage>
        <taxon>Bacteria</taxon>
        <taxon>Pseudomonadati</taxon>
        <taxon>Pseudomonadota</taxon>
        <taxon>Alphaproteobacteria</taxon>
        <taxon>Rhodobacterales</taxon>
        <taxon>Roseobacteraceae</taxon>
        <taxon>Jannaschia</taxon>
    </lineage>
</organism>
<proteinExistence type="predicted"/>
<dbReference type="SUPFAM" id="SSF55620">
    <property type="entry name" value="Tetrahydrobiopterin biosynthesis enzymes-like"/>
    <property type="match status" value="1"/>
</dbReference>
<dbReference type="InterPro" id="IPR043133">
    <property type="entry name" value="GTP-CH-I_C/QueF"/>
</dbReference>
<sequence length="312" mass="34086">MTTRPARAADAPDQEALRLAFAAPLDRARAGGQPLDRISLREHVREVEIGAFQPERGVTQRIRFDIVAEVVPHPEAVAEDDVDGILSYDTLIDAIDHELAAERLNLLETLAERLAARVLLHDRALRVFVRIEKLDRGPHVLGVEIVRSRAAQAPRLAEDDAPHPRVILLGPGAPDDPDLPAMLDRLARDPAPTVLIATPRDPAPHAAHPMAQRRIDLLALEQAAWLLAARDRRCIVVDSRTELDWSMRRGGLAVWAPSRIVLDSTHGPEGADPAELARWFAAEFHAVELVLPGGARLGGPVPEREAAAPARV</sequence>
<protein>
    <submittedName>
        <fullName evidence="2">Dihydroneopterin aldolase</fullName>
        <ecNumber evidence="2">4.1.2.25</ecNumber>
    </submittedName>
</protein>
<evidence type="ECO:0000313" key="2">
    <source>
        <dbReference type="EMBL" id="WGH79085.1"/>
    </source>
</evidence>
<keyword evidence="3" id="KW-1185">Reference proteome</keyword>